<accession>A0A4Y2A7Z7</accession>
<organism evidence="2 3">
    <name type="scientific">Araneus ventricosus</name>
    <name type="common">Orbweaver spider</name>
    <name type="synonym">Epeira ventricosa</name>
    <dbReference type="NCBI Taxonomy" id="182803"/>
    <lineage>
        <taxon>Eukaryota</taxon>
        <taxon>Metazoa</taxon>
        <taxon>Ecdysozoa</taxon>
        <taxon>Arthropoda</taxon>
        <taxon>Chelicerata</taxon>
        <taxon>Arachnida</taxon>
        <taxon>Araneae</taxon>
        <taxon>Araneomorphae</taxon>
        <taxon>Entelegynae</taxon>
        <taxon>Araneoidea</taxon>
        <taxon>Araneidae</taxon>
        <taxon>Araneus</taxon>
    </lineage>
</organism>
<evidence type="ECO:0000313" key="3">
    <source>
        <dbReference type="Proteomes" id="UP000499080"/>
    </source>
</evidence>
<sequence length="103" mass="10999">MAKGTSVATSQRKNRRRSRLSARHCHWGNAASPGTTSGAGTDSSRWEQDRDYKRNGQTPPSGTATAVVVYAASHEGELGRGAIFQRLTSVPASEKVPGTVEFP</sequence>
<dbReference type="EMBL" id="BGPR01000009">
    <property type="protein sequence ID" value="GBL75878.1"/>
    <property type="molecule type" value="Genomic_DNA"/>
</dbReference>
<feature type="compositionally biased region" description="Basic residues" evidence="1">
    <location>
        <begin position="12"/>
        <end position="26"/>
    </location>
</feature>
<feature type="compositionally biased region" description="Basic and acidic residues" evidence="1">
    <location>
        <begin position="44"/>
        <end position="54"/>
    </location>
</feature>
<comment type="caution">
    <text evidence="2">The sequence shown here is derived from an EMBL/GenBank/DDBJ whole genome shotgun (WGS) entry which is preliminary data.</text>
</comment>
<evidence type="ECO:0000256" key="1">
    <source>
        <dbReference type="SAM" id="MobiDB-lite"/>
    </source>
</evidence>
<reference evidence="2 3" key="1">
    <citation type="journal article" date="2019" name="Sci. Rep.">
        <title>Orb-weaving spider Araneus ventricosus genome elucidates the spidroin gene catalogue.</title>
        <authorList>
            <person name="Kono N."/>
            <person name="Nakamura H."/>
            <person name="Ohtoshi R."/>
            <person name="Moran D.A.P."/>
            <person name="Shinohara A."/>
            <person name="Yoshida Y."/>
            <person name="Fujiwara M."/>
            <person name="Mori M."/>
            <person name="Tomita M."/>
            <person name="Arakawa K."/>
        </authorList>
    </citation>
    <scope>NUCLEOTIDE SEQUENCE [LARGE SCALE GENOMIC DNA]</scope>
</reference>
<dbReference type="Proteomes" id="UP000499080">
    <property type="component" value="Unassembled WGS sequence"/>
</dbReference>
<feature type="compositionally biased region" description="Polar residues" evidence="1">
    <location>
        <begin position="55"/>
        <end position="64"/>
    </location>
</feature>
<feature type="region of interest" description="Disordered" evidence="1">
    <location>
        <begin position="1"/>
        <end position="64"/>
    </location>
</feature>
<dbReference type="AlphaFoldDB" id="A0A4Y2A7Z7"/>
<proteinExistence type="predicted"/>
<protein>
    <submittedName>
        <fullName evidence="2">Uncharacterized protein</fullName>
    </submittedName>
</protein>
<evidence type="ECO:0000313" key="2">
    <source>
        <dbReference type="EMBL" id="GBL75878.1"/>
    </source>
</evidence>
<feature type="compositionally biased region" description="Polar residues" evidence="1">
    <location>
        <begin position="32"/>
        <end position="43"/>
    </location>
</feature>
<gene>
    <name evidence="2" type="ORF">AVEN_234223_1</name>
</gene>
<name>A0A4Y2A7Z7_ARAVE</name>
<keyword evidence="3" id="KW-1185">Reference proteome</keyword>